<dbReference type="RefSeq" id="WP_160203013.1">
    <property type="nucleotide sequence ID" value="NZ_QXWK01000034.1"/>
</dbReference>
<proteinExistence type="predicted"/>
<sequence length="61" mass="6974">MTEVGITGGYLTTEEGMEYTNIICRFTQEKKRETLSLESDGISITVNFEDIEKIVKKARKK</sequence>
<gene>
    <name evidence="1" type="ORF">D0435_13825</name>
</gene>
<dbReference type="EMBL" id="QXWK01000034">
    <property type="protein sequence ID" value="NBH62729.1"/>
    <property type="molecule type" value="Genomic_DNA"/>
</dbReference>
<keyword evidence="2" id="KW-1185">Reference proteome</keyword>
<dbReference type="AlphaFoldDB" id="A0A845QLQ0"/>
<accession>A0A845QLQ0</accession>
<reference evidence="1 2" key="1">
    <citation type="submission" date="2018-08" db="EMBL/GenBank/DDBJ databases">
        <title>Murine metabolic-syndrome-specific gut microbial biobank.</title>
        <authorList>
            <person name="Liu C."/>
        </authorList>
    </citation>
    <scope>NUCLEOTIDE SEQUENCE [LARGE SCALE GENOMIC DNA]</scope>
    <source>
        <strain evidence="1 2">28</strain>
    </source>
</reference>
<dbReference type="Proteomes" id="UP000446866">
    <property type="component" value="Unassembled WGS sequence"/>
</dbReference>
<protein>
    <submittedName>
        <fullName evidence="1">Uncharacterized protein</fullName>
    </submittedName>
</protein>
<organism evidence="1 2">
    <name type="scientific">Anaerotruncus colihominis</name>
    <dbReference type="NCBI Taxonomy" id="169435"/>
    <lineage>
        <taxon>Bacteria</taxon>
        <taxon>Bacillati</taxon>
        <taxon>Bacillota</taxon>
        <taxon>Clostridia</taxon>
        <taxon>Eubacteriales</taxon>
        <taxon>Oscillospiraceae</taxon>
        <taxon>Anaerotruncus</taxon>
    </lineage>
</organism>
<name>A0A845QLQ0_9FIRM</name>
<comment type="caution">
    <text evidence="1">The sequence shown here is derived from an EMBL/GenBank/DDBJ whole genome shotgun (WGS) entry which is preliminary data.</text>
</comment>
<evidence type="ECO:0000313" key="1">
    <source>
        <dbReference type="EMBL" id="NBH62729.1"/>
    </source>
</evidence>
<evidence type="ECO:0000313" key="2">
    <source>
        <dbReference type="Proteomes" id="UP000446866"/>
    </source>
</evidence>